<dbReference type="EMBL" id="JRLZ01000031">
    <property type="protein sequence ID" value="KGO92159.1"/>
    <property type="molecule type" value="Genomic_DNA"/>
</dbReference>
<dbReference type="Proteomes" id="UP000030149">
    <property type="component" value="Unassembled WGS sequence"/>
</dbReference>
<feature type="transmembrane region" description="Helical" evidence="1">
    <location>
        <begin position="12"/>
        <end position="32"/>
    </location>
</feature>
<keyword evidence="1" id="KW-1133">Transmembrane helix</keyword>
<accession>V6S4Y9</accession>
<evidence type="ECO:0000313" key="2">
    <source>
        <dbReference type="EMBL" id="KGO92159.1"/>
    </source>
</evidence>
<evidence type="ECO:0000256" key="1">
    <source>
        <dbReference type="SAM" id="Phobius"/>
    </source>
</evidence>
<dbReference type="STRING" id="1107311.Q767_15710"/>
<dbReference type="PATRIC" id="fig|1107311.3.peg.3105"/>
<dbReference type="AlphaFoldDB" id="V6S4Y9"/>
<keyword evidence="1" id="KW-0472">Membrane</keyword>
<organism evidence="2 3">
    <name type="scientific">Flavobacterium enshiense DK69</name>
    <dbReference type="NCBI Taxonomy" id="1107311"/>
    <lineage>
        <taxon>Bacteria</taxon>
        <taxon>Pseudomonadati</taxon>
        <taxon>Bacteroidota</taxon>
        <taxon>Flavobacteriia</taxon>
        <taxon>Flavobacteriales</taxon>
        <taxon>Flavobacteriaceae</taxon>
        <taxon>Flavobacterium</taxon>
    </lineage>
</organism>
<dbReference type="PROSITE" id="PS51257">
    <property type="entry name" value="PROKAR_LIPOPROTEIN"/>
    <property type="match status" value="1"/>
</dbReference>
<reference evidence="2 3" key="2">
    <citation type="journal article" date="2015" name="Stand. Genomic Sci.">
        <title>High quality draft genomic sequence of Flavobacterium enshiense DK69(T) and comparison among Flavobacterium genomes.</title>
        <authorList>
            <person name="Zeng Z."/>
            <person name="Chen C."/>
            <person name="Du H."/>
            <person name="Wang G."/>
            <person name="Li M."/>
        </authorList>
    </citation>
    <scope>NUCLEOTIDE SEQUENCE [LARGE SCALE GENOMIC DNA]</scope>
    <source>
        <strain evidence="2 3">DK69</strain>
    </source>
</reference>
<evidence type="ECO:0008006" key="4">
    <source>
        <dbReference type="Google" id="ProtNLM"/>
    </source>
</evidence>
<protein>
    <recommendedName>
        <fullName evidence="4">Lipoprotein</fullName>
    </recommendedName>
</protein>
<name>V6S4Y9_9FLAO</name>
<dbReference type="OrthoDB" id="1369143at2"/>
<gene>
    <name evidence="2" type="ORF">Q767_15710</name>
</gene>
<reference evidence="3" key="1">
    <citation type="submission" date="2013-09" db="EMBL/GenBank/DDBJ databases">
        <authorList>
            <person name="Zeng Z."/>
            <person name="Chen C."/>
        </authorList>
    </citation>
    <scope>NUCLEOTIDE SEQUENCE [LARGE SCALE GENOMIC DNA]</scope>
    <source>
        <strain evidence="3">DK69</strain>
    </source>
</reference>
<dbReference type="RefSeq" id="WP_023575093.1">
    <property type="nucleotide sequence ID" value="NZ_AVCS01000041.1"/>
</dbReference>
<keyword evidence="1" id="KW-0812">Transmembrane</keyword>
<sequence length="144" mass="16593">MIKIATKTNLIILSILCLLIYSCDIFSFAILINKTNEDIKVKIQYDKESFEKVLKQNEIVPHLKYLAKKSGTLISLDTVNLVSEIKIEANDSLNIDSNRGNKPNFKFIKNITIFTHDTIKLNSREKIIDSFKAIENRIFVMEIK</sequence>
<comment type="caution">
    <text evidence="2">The sequence shown here is derived from an EMBL/GenBank/DDBJ whole genome shotgun (WGS) entry which is preliminary data.</text>
</comment>
<proteinExistence type="predicted"/>
<evidence type="ECO:0000313" key="3">
    <source>
        <dbReference type="Proteomes" id="UP000030149"/>
    </source>
</evidence>
<keyword evidence="3" id="KW-1185">Reference proteome</keyword>